<dbReference type="RefSeq" id="WP_176977407.1">
    <property type="nucleotide sequence ID" value="NZ_JABZEO010000011.1"/>
</dbReference>
<evidence type="ECO:0000256" key="3">
    <source>
        <dbReference type="ARBA" id="ARBA00022723"/>
    </source>
</evidence>
<dbReference type="SUPFAM" id="SSF47188">
    <property type="entry name" value="Hemerythrin-like"/>
    <property type="match status" value="1"/>
</dbReference>
<dbReference type="PANTHER" id="PTHR37164">
    <property type="entry name" value="BACTERIOHEMERYTHRIN"/>
    <property type="match status" value="1"/>
</dbReference>
<keyword evidence="7" id="KW-1185">Reference proteome</keyword>
<keyword evidence="2" id="KW-0813">Transport</keyword>
<dbReference type="PROSITE" id="PS00550">
    <property type="entry name" value="HEMERYTHRINS"/>
    <property type="match status" value="1"/>
</dbReference>
<keyword evidence="2" id="KW-0561">Oxygen transport</keyword>
<dbReference type="CDD" id="cd12107">
    <property type="entry name" value="Hemerythrin"/>
    <property type="match status" value="1"/>
</dbReference>
<dbReference type="NCBIfam" id="TIGR02481">
    <property type="entry name" value="hemeryth_dom"/>
    <property type="match status" value="1"/>
</dbReference>
<reference evidence="6 7" key="1">
    <citation type="submission" date="2020-06" db="EMBL/GenBank/DDBJ databases">
        <title>Whole-genome sequence of Allochromatium humboldtianum DSM 21881, type strain.</title>
        <authorList>
            <person name="Kyndt J.A."/>
            <person name="Meyer T.E."/>
        </authorList>
    </citation>
    <scope>NUCLEOTIDE SEQUENCE [LARGE SCALE GENOMIC DNA]</scope>
    <source>
        <strain evidence="6 7">DSM 21881</strain>
    </source>
</reference>
<evidence type="ECO:0000256" key="2">
    <source>
        <dbReference type="ARBA" id="ARBA00022621"/>
    </source>
</evidence>
<dbReference type="InterPro" id="IPR012312">
    <property type="entry name" value="Hemerythrin-like"/>
</dbReference>
<dbReference type="InterPro" id="IPR050669">
    <property type="entry name" value="Hemerythrin"/>
</dbReference>
<dbReference type="NCBIfam" id="NF002007">
    <property type="entry name" value="PRK00808.1"/>
    <property type="match status" value="1"/>
</dbReference>
<dbReference type="AlphaFoldDB" id="A0A850REM3"/>
<dbReference type="EMBL" id="JABZEO010000011">
    <property type="protein sequence ID" value="NVZ10676.1"/>
    <property type="molecule type" value="Genomic_DNA"/>
</dbReference>
<comment type="caution">
    <text evidence="6">The sequence shown here is derived from an EMBL/GenBank/DDBJ whole genome shotgun (WGS) entry which is preliminary data.</text>
</comment>
<dbReference type="NCBIfam" id="NF033749">
    <property type="entry name" value="bact_hemeryth"/>
    <property type="match status" value="1"/>
</dbReference>
<dbReference type="Proteomes" id="UP000592294">
    <property type="component" value="Unassembled WGS sequence"/>
</dbReference>
<protein>
    <submittedName>
        <fullName evidence="6">Bacteriohemerythrin</fullName>
    </submittedName>
</protein>
<dbReference type="InterPro" id="IPR035938">
    <property type="entry name" value="Hemerythrin-like_sf"/>
</dbReference>
<keyword evidence="4" id="KW-0408">Iron</keyword>
<evidence type="ECO:0000256" key="4">
    <source>
        <dbReference type="ARBA" id="ARBA00023004"/>
    </source>
</evidence>
<dbReference type="GO" id="GO:0046872">
    <property type="term" value="F:metal ion binding"/>
    <property type="evidence" value="ECO:0007669"/>
    <property type="project" value="UniProtKB-KW"/>
</dbReference>
<comment type="similarity">
    <text evidence="1">Belongs to the hemerythrin family.</text>
</comment>
<keyword evidence="3" id="KW-0479">Metal-binding</keyword>
<dbReference type="InterPro" id="IPR012827">
    <property type="entry name" value="Hemerythrin_metal-bd"/>
</dbReference>
<proteinExistence type="inferred from homology"/>
<dbReference type="InterPro" id="IPR016131">
    <property type="entry name" value="Haemerythrin_Fe_BS"/>
</dbReference>
<evidence type="ECO:0000256" key="1">
    <source>
        <dbReference type="ARBA" id="ARBA00010587"/>
    </source>
</evidence>
<dbReference type="Gene3D" id="1.20.120.50">
    <property type="entry name" value="Hemerythrin-like"/>
    <property type="match status" value="1"/>
</dbReference>
<evidence type="ECO:0000313" key="7">
    <source>
        <dbReference type="Proteomes" id="UP000592294"/>
    </source>
</evidence>
<dbReference type="PANTHER" id="PTHR37164:SF1">
    <property type="entry name" value="BACTERIOHEMERYTHRIN"/>
    <property type="match status" value="1"/>
</dbReference>
<sequence length="145" mass="17073">MAYWVWDESLDIGIDVIDTQHKRIVDYINELHAAKQSKDSERLSTILAGLRDYTRTHFVFEEEVMKQSGYPLSEAHKKVHDAFVDQIDRYVKQHESGQDITGKLLSELQIWLTNHIQKDDRDYATCVVKMTQGSWIQRTLRRFFG</sequence>
<feature type="domain" description="Hemerythrin-like" evidence="5">
    <location>
        <begin position="13"/>
        <end position="124"/>
    </location>
</feature>
<organism evidence="6 7">
    <name type="scientific">Allochromatium humboldtianum</name>
    <dbReference type="NCBI Taxonomy" id="504901"/>
    <lineage>
        <taxon>Bacteria</taxon>
        <taxon>Pseudomonadati</taxon>
        <taxon>Pseudomonadota</taxon>
        <taxon>Gammaproteobacteria</taxon>
        <taxon>Chromatiales</taxon>
        <taxon>Chromatiaceae</taxon>
        <taxon>Allochromatium</taxon>
    </lineage>
</organism>
<dbReference type="Pfam" id="PF01814">
    <property type="entry name" value="Hemerythrin"/>
    <property type="match status" value="1"/>
</dbReference>
<evidence type="ECO:0000259" key="5">
    <source>
        <dbReference type="Pfam" id="PF01814"/>
    </source>
</evidence>
<accession>A0A850REM3</accession>
<name>A0A850REM3_9GAMM</name>
<dbReference type="GO" id="GO:0005344">
    <property type="term" value="F:oxygen carrier activity"/>
    <property type="evidence" value="ECO:0007669"/>
    <property type="project" value="UniProtKB-KW"/>
</dbReference>
<gene>
    <name evidence="6" type="ORF">HW932_15540</name>
</gene>
<evidence type="ECO:0000313" key="6">
    <source>
        <dbReference type="EMBL" id="NVZ10676.1"/>
    </source>
</evidence>